<dbReference type="PATRIC" id="fig|1261.5.peg.176"/>
<evidence type="ECO:0000313" key="3">
    <source>
        <dbReference type="Proteomes" id="UP000070326"/>
    </source>
</evidence>
<proteinExistence type="predicted"/>
<dbReference type="AlphaFoldDB" id="A0A135YYQ8"/>
<reference evidence="2 3" key="1">
    <citation type="submission" date="2016-02" db="EMBL/GenBank/DDBJ databases">
        <authorList>
            <person name="Wen L."/>
            <person name="He K."/>
            <person name="Yang H."/>
        </authorList>
    </citation>
    <scope>NUCLEOTIDE SEQUENCE [LARGE SCALE GENOMIC DNA]</scope>
    <source>
        <strain evidence="2 3">MJR8628A</strain>
    </source>
</reference>
<feature type="transmembrane region" description="Helical" evidence="1">
    <location>
        <begin position="12"/>
        <end position="29"/>
    </location>
</feature>
<accession>A0A135YYQ8</accession>
<comment type="caution">
    <text evidence="2">The sequence shown here is derived from an EMBL/GenBank/DDBJ whole genome shotgun (WGS) entry which is preliminary data.</text>
</comment>
<evidence type="ECO:0000313" key="2">
    <source>
        <dbReference type="EMBL" id="KXI14542.1"/>
    </source>
</evidence>
<dbReference type="EMBL" id="LSQZ01000005">
    <property type="protein sequence ID" value="KXI14542.1"/>
    <property type="molecule type" value="Genomic_DNA"/>
</dbReference>
<name>A0A135YYQ8_9FIRM</name>
<evidence type="ECO:0000256" key="1">
    <source>
        <dbReference type="SAM" id="Phobius"/>
    </source>
</evidence>
<keyword evidence="1" id="KW-1133">Transmembrane helix</keyword>
<organism evidence="2 3">
    <name type="scientific">Peptostreptococcus anaerobius</name>
    <dbReference type="NCBI Taxonomy" id="1261"/>
    <lineage>
        <taxon>Bacteria</taxon>
        <taxon>Bacillati</taxon>
        <taxon>Bacillota</taxon>
        <taxon>Clostridia</taxon>
        <taxon>Peptostreptococcales</taxon>
        <taxon>Peptostreptococcaceae</taxon>
        <taxon>Peptostreptococcus</taxon>
    </lineage>
</organism>
<dbReference type="Proteomes" id="UP000070326">
    <property type="component" value="Unassembled WGS sequence"/>
</dbReference>
<protein>
    <submittedName>
        <fullName evidence="2">Uncharacterized protein</fullName>
    </submittedName>
</protein>
<sequence>MQKIVDKIISRLLLFVMKKVCFYAIMFYVTEHITDEGGGAF</sequence>
<keyword evidence="1" id="KW-0812">Transmembrane</keyword>
<keyword evidence="1" id="KW-0472">Membrane</keyword>
<gene>
    <name evidence="2" type="ORF">HMPREF3195_00172</name>
</gene>